<dbReference type="InParanoid" id="A0A7M7GH13"/>
<feature type="region of interest" description="Disordered" evidence="1">
    <location>
        <begin position="57"/>
        <end position="84"/>
    </location>
</feature>
<dbReference type="Proteomes" id="UP000007110">
    <property type="component" value="Unassembled WGS sequence"/>
</dbReference>
<feature type="transmembrane region" description="Helical" evidence="2">
    <location>
        <begin position="169"/>
        <end position="193"/>
    </location>
</feature>
<feature type="compositionally biased region" description="Low complexity" evidence="1">
    <location>
        <begin position="64"/>
        <end position="82"/>
    </location>
</feature>
<dbReference type="PANTHER" id="PTHR39947:SF1">
    <property type="entry name" value="IP19862P"/>
    <property type="match status" value="1"/>
</dbReference>
<reference evidence="4" key="1">
    <citation type="submission" date="2015-02" db="EMBL/GenBank/DDBJ databases">
        <title>Genome sequencing for Strongylocentrotus purpuratus.</title>
        <authorList>
            <person name="Murali S."/>
            <person name="Liu Y."/>
            <person name="Vee V."/>
            <person name="English A."/>
            <person name="Wang M."/>
            <person name="Skinner E."/>
            <person name="Han Y."/>
            <person name="Muzny D.M."/>
            <person name="Worley K.C."/>
            <person name="Gibbs R.A."/>
        </authorList>
    </citation>
    <scope>NUCLEOTIDE SEQUENCE</scope>
</reference>
<reference evidence="3" key="2">
    <citation type="submission" date="2021-01" db="UniProtKB">
        <authorList>
            <consortium name="EnsemblMetazoa"/>
        </authorList>
    </citation>
    <scope>IDENTIFICATION</scope>
</reference>
<feature type="region of interest" description="Disordered" evidence="1">
    <location>
        <begin position="355"/>
        <end position="378"/>
    </location>
</feature>
<dbReference type="EnsemblMetazoa" id="XM_003726073">
    <property type="protein sequence ID" value="XP_003726121"/>
    <property type="gene ID" value="LOC100888768"/>
</dbReference>
<name>A0A7M7GH13_STRPU</name>
<dbReference type="InterPro" id="IPR029201">
    <property type="entry name" value="Jiraiya"/>
</dbReference>
<evidence type="ECO:0000313" key="4">
    <source>
        <dbReference type="Proteomes" id="UP000007110"/>
    </source>
</evidence>
<organism evidence="3 4">
    <name type="scientific">Strongylocentrotus purpuratus</name>
    <name type="common">Purple sea urchin</name>
    <dbReference type="NCBI Taxonomy" id="7668"/>
    <lineage>
        <taxon>Eukaryota</taxon>
        <taxon>Metazoa</taxon>
        <taxon>Echinodermata</taxon>
        <taxon>Eleutherozoa</taxon>
        <taxon>Echinozoa</taxon>
        <taxon>Echinoidea</taxon>
        <taxon>Euechinoidea</taxon>
        <taxon>Echinacea</taxon>
        <taxon>Camarodonta</taxon>
        <taxon>Echinidea</taxon>
        <taxon>Strongylocentrotidae</taxon>
        <taxon>Strongylocentrotus</taxon>
    </lineage>
</organism>
<feature type="transmembrane region" description="Helical" evidence="2">
    <location>
        <begin position="223"/>
        <end position="246"/>
    </location>
</feature>
<proteinExistence type="predicted"/>
<feature type="transmembrane region" description="Helical" evidence="2">
    <location>
        <begin position="307"/>
        <end position="327"/>
    </location>
</feature>
<keyword evidence="2" id="KW-0472">Membrane</keyword>
<keyword evidence="2" id="KW-0812">Transmembrane</keyword>
<evidence type="ECO:0000313" key="3">
    <source>
        <dbReference type="EnsemblMetazoa" id="XP_003726121"/>
    </source>
</evidence>
<dbReference type="OMA" id="HLANYQA"/>
<dbReference type="GeneID" id="100888768"/>
<dbReference type="AlphaFoldDB" id="A0A7M7GH13"/>
<dbReference type="PANTHER" id="PTHR39947">
    <property type="entry name" value="IP19862P"/>
    <property type="match status" value="1"/>
</dbReference>
<keyword evidence="2" id="KW-1133">Transmembrane helix</keyword>
<evidence type="ECO:0000256" key="1">
    <source>
        <dbReference type="SAM" id="MobiDB-lite"/>
    </source>
</evidence>
<accession>A0A7M7GH13</accession>
<feature type="transmembrane region" description="Helical" evidence="2">
    <location>
        <begin position="272"/>
        <end position="295"/>
    </location>
</feature>
<dbReference type="Pfam" id="PF15038">
    <property type="entry name" value="Jiraiya"/>
    <property type="match status" value="1"/>
</dbReference>
<dbReference type="FunCoup" id="A0A7M7GH13">
    <property type="interactions" value="49"/>
</dbReference>
<dbReference type="KEGG" id="spu:100888768"/>
<dbReference type="RefSeq" id="XP_003726121.1">
    <property type="nucleotide sequence ID" value="XM_003726073.3"/>
</dbReference>
<dbReference type="OrthoDB" id="10056560at2759"/>
<evidence type="ECO:0000256" key="2">
    <source>
        <dbReference type="SAM" id="Phobius"/>
    </source>
</evidence>
<protein>
    <submittedName>
        <fullName evidence="3">Uncharacterized protein</fullName>
    </submittedName>
</protein>
<keyword evidence="4" id="KW-1185">Reference proteome</keyword>
<sequence length="402" mass="44282">MISKFANLPRQHLSQHYHMHPRRPTHTHTNNQHYHNHHQYHSNHSNHFSDMNQPPNTFDGPKAINNHNGSNNISNSGGNNSNDVELMMELPPSSPISQASHVSHATIHRSVSQTNNGINGVNGVGSVLQGRSSRLASATEDLTIMHKPHSLSLSRATLTSKEFGVEKSLTSMGILALIAIIITSLSIVLLIQFNSMQSQILTDGAVEGVTGTRWYSDILDSGVVLVSFCLMLNLCCVVVCTGQSYFTAKMLKLPQGEERSCDFLKNTSGSRFLAVCSFFVSIPIFLVALILYILLEFRTIPATVSSALIGLAILFMIFSFGHNVHLWQREQSLINKRHAPPPGVFTGMNGGPFHSNQRQQYSNHNNHHTDNDGHRFAYSNHATDSGDTALDPMSVSNLSTLV</sequence>